<protein>
    <submittedName>
        <fullName evidence="1">Uncharacterized protein</fullName>
    </submittedName>
</protein>
<evidence type="ECO:0000313" key="2">
    <source>
        <dbReference type="Proteomes" id="UP001371456"/>
    </source>
</evidence>
<proteinExistence type="predicted"/>
<sequence length="97" mass="11110">MDCKKEEATKARVITEEMMEKDDVPEGSFKLDPTSIPAYELGIFASSIDQRVTTNFMDFVNSAENWVASNLIRFLNPSFTNLLMRDHWRSFTLVNVG</sequence>
<keyword evidence="2" id="KW-1185">Reference proteome</keyword>
<dbReference type="Proteomes" id="UP001371456">
    <property type="component" value="Unassembled WGS sequence"/>
</dbReference>
<dbReference type="EMBL" id="JBANQN010000007">
    <property type="protein sequence ID" value="KAK6784167.1"/>
    <property type="molecule type" value="Genomic_DNA"/>
</dbReference>
<organism evidence="1 2">
    <name type="scientific">Solanum bulbocastanum</name>
    <name type="common">Wild potato</name>
    <dbReference type="NCBI Taxonomy" id="147425"/>
    <lineage>
        <taxon>Eukaryota</taxon>
        <taxon>Viridiplantae</taxon>
        <taxon>Streptophyta</taxon>
        <taxon>Embryophyta</taxon>
        <taxon>Tracheophyta</taxon>
        <taxon>Spermatophyta</taxon>
        <taxon>Magnoliopsida</taxon>
        <taxon>eudicotyledons</taxon>
        <taxon>Gunneridae</taxon>
        <taxon>Pentapetalae</taxon>
        <taxon>asterids</taxon>
        <taxon>lamiids</taxon>
        <taxon>Solanales</taxon>
        <taxon>Solanaceae</taxon>
        <taxon>Solanoideae</taxon>
        <taxon>Solaneae</taxon>
        <taxon>Solanum</taxon>
    </lineage>
</organism>
<evidence type="ECO:0000313" key="1">
    <source>
        <dbReference type="EMBL" id="KAK6784167.1"/>
    </source>
</evidence>
<gene>
    <name evidence="1" type="ORF">RDI58_017621</name>
</gene>
<accession>A0AAN8Y9D1</accession>
<reference evidence="1 2" key="1">
    <citation type="submission" date="2024-02" db="EMBL/GenBank/DDBJ databases">
        <title>de novo genome assembly of Solanum bulbocastanum strain 11H21.</title>
        <authorList>
            <person name="Hosaka A.J."/>
        </authorList>
    </citation>
    <scope>NUCLEOTIDE SEQUENCE [LARGE SCALE GENOMIC DNA]</scope>
    <source>
        <tissue evidence="1">Young leaves</tissue>
    </source>
</reference>
<name>A0AAN8Y9D1_SOLBU</name>
<comment type="caution">
    <text evidence="1">The sequence shown here is derived from an EMBL/GenBank/DDBJ whole genome shotgun (WGS) entry which is preliminary data.</text>
</comment>
<dbReference type="AlphaFoldDB" id="A0AAN8Y9D1"/>